<dbReference type="PANTHER" id="PTHR34978:SF3">
    <property type="entry name" value="SLR0241 PROTEIN"/>
    <property type="match status" value="1"/>
</dbReference>
<dbReference type="AlphaFoldDB" id="A0A2S7ILW5"/>
<keyword evidence="4" id="KW-1185">Reference proteome</keyword>
<proteinExistence type="predicted"/>
<name>A0A2S7ILW5_9BACT</name>
<feature type="domain" description="Peptidase M56" evidence="2">
    <location>
        <begin position="110"/>
        <end position="228"/>
    </location>
</feature>
<feature type="transmembrane region" description="Helical" evidence="1">
    <location>
        <begin position="91"/>
        <end position="114"/>
    </location>
</feature>
<evidence type="ECO:0000313" key="4">
    <source>
        <dbReference type="Proteomes" id="UP000239590"/>
    </source>
</evidence>
<dbReference type="OrthoDB" id="1522859at2"/>
<feature type="transmembrane region" description="Helical" evidence="1">
    <location>
        <begin position="6"/>
        <end position="21"/>
    </location>
</feature>
<dbReference type="InterPro" id="IPR052173">
    <property type="entry name" value="Beta-lactam_resp_regulator"/>
</dbReference>
<dbReference type="RefSeq" id="WP_104709916.1">
    <property type="nucleotide sequence ID" value="NZ_PTRA01000001.1"/>
</dbReference>
<keyword evidence="1" id="KW-1133">Transmembrane helix</keyword>
<organism evidence="3 4">
    <name type="scientific">Siphonobacter curvatus</name>
    <dbReference type="NCBI Taxonomy" id="2094562"/>
    <lineage>
        <taxon>Bacteria</taxon>
        <taxon>Pseudomonadati</taxon>
        <taxon>Bacteroidota</taxon>
        <taxon>Cytophagia</taxon>
        <taxon>Cytophagales</taxon>
        <taxon>Cytophagaceae</taxon>
        <taxon>Siphonobacter</taxon>
    </lineage>
</organism>
<keyword evidence="1" id="KW-0472">Membrane</keyword>
<dbReference type="PANTHER" id="PTHR34978">
    <property type="entry name" value="POSSIBLE SENSOR-TRANSDUCER PROTEIN BLAR"/>
    <property type="match status" value="1"/>
</dbReference>
<evidence type="ECO:0000256" key="1">
    <source>
        <dbReference type="SAM" id="Phobius"/>
    </source>
</evidence>
<feature type="transmembrane region" description="Helical" evidence="1">
    <location>
        <begin position="33"/>
        <end position="50"/>
    </location>
</feature>
<evidence type="ECO:0000259" key="2">
    <source>
        <dbReference type="Pfam" id="PF05569"/>
    </source>
</evidence>
<evidence type="ECO:0000313" key="3">
    <source>
        <dbReference type="EMBL" id="PQA58731.1"/>
    </source>
</evidence>
<accession>A0A2S7ILW5</accession>
<comment type="caution">
    <text evidence="3">The sequence shown here is derived from an EMBL/GenBank/DDBJ whole genome shotgun (WGS) entry which is preliminary data.</text>
</comment>
<sequence length="460" mass="54368">MDYLLKSILCSILFVLIYKILLERETLFVFNRFYLLMSLVASLAIPLLTIELNNPEVIPATEVVYQLTGNEVNRPLITVEKQAITFEQYAWLVYALVTGILAIRFLKNVLAVVWKIRKSTVIKGSVKVVLLDNDELPYSFMNYVFVSKRSYQNQEIESQIWQHELAHIRQRHTWDILFMELVQVCWWFNPAVYVYQKMIRMNHEYLADHAVLSIDPEVKKYQHLLLSKVSQGLFLTSSFNYVTTKKRLLMMTKMTSRFQRLIRQVSLIPMLILTIALFSKVEYAGAQTEQPAVQVPSTPKGVSNELLREYEAITKRMYKPMDNGFRRYNLSKVEEERVISIYHQMSKEQQDKQKIVVYYLPPLKKERPTAKELEIWKNPKMSGVWIDDKRVANEELNKYKPEDFSYASVSKLYKNAANYGKHYYQVDLMTNRAYDEYLKEETKNPTYMVRERRTWSKPAK</sequence>
<feature type="transmembrane region" description="Helical" evidence="1">
    <location>
        <begin position="261"/>
        <end position="279"/>
    </location>
</feature>
<dbReference type="EMBL" id="PTRA01000001">
    <property type="protein sequence ID" value="PQA58731.1"/>
    <property type="molecule type" value="Genomic_DNA"/>
</dbReference>
<gene>
    <name evidence="3" type="ORF">C5O19_03440</name>
</gene>
<keyword evidence="1" id="KW-0812">Transmembrane</keyword>
<protein>
    <recommendedName>
        <fullName evidence="2">Peptidase M56 domain-containing protein</fullName>
    </recommendedName>
</protein>
<reference evidence="4" key="1">
    <citation type="submission" date="2018-02" db="EMBL/GenBank/DDBJ databases">
        <title>Genome sequencing of Solimonas sp. HR-BB.</title>
        <authorList>
            <person name="Lee Y."/>
            <person name="Jeon C.O."/>
        </authorList>
    </citation>
    <scope>NUCLEOTIDE SEQUENCE [LARGE SCALE GENOMIC DNA]</scope>
    <source>
        <strain evidence="4">HR-U</strain>
    </source>
</reference>
<dbReference type="InterPro" id="IPR008756">
    <property type="entry name" value="Peptidase_M56"/>
</dbReference>
<dbReference type="Pfam" id="PF05569">
    <property type="entry name" value="Peptidase_M56"/>
    <property type="match status" value="1"/>
</dbReference>
<dbReference type="Proteomes" id="UP000239590">
    <property type="component" value="Unassembled WGS sequence"/>
</dbReference>